<dbReference type="AlphaFoldDB" id="A0A365YAK3"/>
<keyword evidence="8" id="KW-1185">Reference proteome</keyword>
<evidence type="ECO:0008006" key="9">
    <source>
        <dbReference type="Google" id="ProtNLM"/>
    </source>
</evidence>
<dbReference type="InterPro" id="IPR021520">
    <property type="entry name" value="Stealth_CR2"/>
</dbReference>
<evidence type="ECO:0000259" key="5">
    <source>
        <dbReference type="Pfam" id="PF17101"/>
    </source>
</evidence>
<feature type="domain" description="Stealth protein CR2 conserved region 2" evidence="4">
    <location>
        <begin position="175"/>
        <end position="279"/>
    </location>
</feature>
<comment type="similarity">
    <text evidence="1">Belongs to the stealth family.</text>
</comment>
<dbReference type="InterPro" id="IPR031357">
    <property type="entry name" value="Stealth_CR3"/>
</dbReference>
<name>A0A365YAK3_9MICC</name>
<dbReference type="EMBL" id="POAF01000007">
    <property type="protein sequence ID" value="RBL99598.1"/>
    <property type="molecule type" value="Genomic_DNA"/>
</dbReference>
<evidence type="ECO:0000259" key="4">
    <source>
        <dbReference type="Pfam" id="PF11380"/>
    </source>
</evidence>
<dbReference type="RefSeq" id="WP_052772341.1">
    <property type="nucleotide sequence ID" value="NZ_POAF01000007.1"/>
</dbReference>
<accession>A0A365YAK3</accession>
<feature type="domain" description="Stealth protein CR1 conserved region 1" evidence="5">
    <location>
        <begin position="134"/>
        <end position="158"/>
    </location>
</feature>
<evidence type="ECO:0000256" key="1">
    <source>
        <dbReference type="ARBA" id="ARBA00007583"/>
    </source>
</evidence>
<dbReference type="Proteomes" id="UP000252167">
    <property type="component" value="Unassembled WGS sequence"/>
</dbReference>
<dbReference type="PANTHER" id="PTHR24045">
    <property type="match status" value="1"/>
</dbReference>
<gene>
    <name evidence="7" type="ORF">C1H84_14325</name>
</gene>
<dbReference type="Pfam" id="PF17102">
    <property type="entry name" value="Stealth_CR3"/>
    <property type="match status" value="1"/>
</dbReference>
<evidence type="ECO:0000256" key="2">
    <source>
        <dbReference type="ARBA" id="ARBA00022679"/>
    </source>
</evidence>
<evidence type="ECO:0000313" key="7">
    <source>
        <dbReference type="EMBL" id="RBL99598.1"/>
    </source>
</evidence>
<dbReference type="InterPro" id="IPR031358">
    <property type="entry name" value="Stealth_CR1"/>
</dbReference>
<dbReference type="PANTHER" id="PTHR24045:SF0">
    <property type="entry name" value="N-ACETYLGLUCOSAMINE-1-PHOSPHOTRANSFERASE SUBUNITS ALPHA_BETA"/>
    <property type="match status" value="1"/>
</dbReference>
<dbReference type="GO" id="GO:0000271">
    <property type="term" value="P:polysaccharide biosynthetic process"/>
    <property type="evidence" value="ECO:0007669"/>
    <property type="project" value="UniProtKB-KW"/>
</dbReference>
<evidence type="ECO:0000259" key="6">
    <source>
        <dbReference type="Pfam" id="PF17102"/>
    </source>
</evidence>
<proteinExistence type="inferred from homology"/>
<comment type="caution">
    <text evidence="7">The sequence shown here is derived from an EMBL/GenBank/DDBJ whole genome shotgun (WGS) entry which is preliminary data.</text>
</comment>
<dbReference type="Pfam" id="PF11380">
    <property type="entry name" value="Stealth_CR2"/>
    <property type="match status" value="1"/>
</dbReference>
<evidence type="ECO:0000313" key="8">
    <source>
        <dbReference type="Proteomes" id="UP000252167"/>
    </source>
</evidence>
<evidence type="ECO:0000256" key="3">
    <source>
        <dbReference type="ARBA" id="ARBA00023169"/>
    </source>
</evidence>
<sequence length="444" mass="50178">MPSSFWQRILDWRTKTTACSSLNIRQIHTENTVSTRHLAEFLGLAYADDAVRQATTVDGSSWAILSDAFEKHGFSLVKVKHDAVGYGAIEAWSVIAPKEFGGTLRDDRHAGLGAIWVVYSDGKPQVPDVQDFTEPIDVVYTWVDAADADWQTSYRRYKELVPANGAHESSRDLARYTSRDELKYSLRSLEMNLPWVRNIFLVTAGQVPEWLRQDNSKIKLVDHRDIFDNSEDCLPTFNSHAIETQISKIEGLSEHFLYVNDDIFFGRPLSQNTFFTASGDVKYALANKHYSEASNPRLAVNQAAQRNADLIFDKYGRTTALKFRHVAHPQRLLIHDKIREYFPSAVNATARHKFRHVDDISVPSSLAHYIAAAEGLGVPAEIDYAYVDLGGDHLALNLYRLLVGSGKQMFCLNEVATVSEKELRGRMAKRVLNSLFPYKSSFEN</sequence>
<keyword evidence="2" id="KW-0808">Transferase</keyword>
<protein>
    <recommendedName>
        <fullName evidence="9">Capsular polysaccharide phosphotransferase SacB</fullName>
    </recommendedName>
</protein>
<keyword evidence="3" id="KW-0270">Exopolysaccharide synthesis</keyword>
<organism evidence="7 8">
    <name type="scientific">Glutamicibacter soli</name>
    <dbReference type="NCBI Taxonomy" id="453836"/>
    <lineage>
        <taxon>Bacteria</taxon>
        <taxon>Bacillati</taxon>
        <taxon>Actinomycetota</taxon>
        <taxon>Actinomycetes</taxon>
        <taxon>Micrococcales</taxon>
        <taxon>Micrococcaceae</taxon>
        <taxon>Glutamicibacter</taxon>
    </lineage>
</organism>
<reference evidence="7 8" key="1">
    <citation type="submission" date="2018-01" db="EMBL/GenBank/DDBJ databases">
        <title>Glutamicibacter soli strain NHPC-3 Whole genome sequence and assembly.</title>
        <authorList>
            <person name="Choudhury P."/>
            <person name="Gupta D."/>
            <person name="Sengupta K."/>
            <person name="Jawed A."/>
            <person name="Sultana N."/>
            <person name="Saha P."/>
        </authorList>
    </citation>
    <scope>NUCLEOTIDE SEQUENCE [LARGE SCALE GENOMIC DNA]</scope>
    <source>
        <strain evidence="7 8">NHPC-3</strain>
    </source>
</reference>
<dbReference type="GO" id="GO:0016772">
    <property type="term" value="F:transferase activity, transferring phosphorus-containing groups"/>
    <property type="evidence" value="ECO:0007669"/>
    <property type="project" value="InterPro"/>
</dbReference>
<dbReference type="Pfam" id="PF17101">
    <property type="entry name" value="Stealth_CR1"/>
    <property type="match status" value="1"/>
</dbReference>
<feature type="domain" description="Stealth protein CR3 conserved region 3" evidence="6">
    <location>
        <begin position="325"/>
        <end position="371"/>
    </location>
</feature>
<dbReference type="InterPro" id="IPR047141">
    <property type="entry name" value="Stealth"/>
</dbReference>